<dbReference type="InterPro" id="IPR019734">
    <property type="entry name" value="TPR_rpt"/>
</dbReference>
<dbReference type="InterPro" id="IPR038720">
    <property type="entry name" value="YprB_RNase_H-like_dom"/>
</dbReference>
<dbReference type="PANTHER" id="PTHR38462">
    <property type="entry name" value="EXONUCLEASE-LIKE PROTEIN"/>
    <property type="match status" value="1"/>
</dbReference>
<name>A0A1U9K6W7_9BACL</name>
<evidence type="ECO:0000313" key="4">
    <source>
        <dbReference type="Proteomes" id="UP000188603"/>
    </source>
</evidence>
<organism evidence="3 4">
    <name type="scientific">Novibacillus thermophilus</name>
    <dbReference type="NCBI Taxonomy" id="1471761"/>
    <lineage>
        <taxon>Bacteria</taxon>
        <taxon>Bacillati</taxon>
        <taxon>Bacillota</taxon>
        <taxon>Bacilli</taxon>
        <taxon>Bacillales</taxon>
        <taxon>Thermoactinomycetaceae</taxon>
        <taxon>Novibacillus</taxon>
    </lineage>
</organism>
<feature type="region of interest" description="Disordered" evidence="1">
    <location>
        <begin position="1"/>
        <end position="27"/>
    </location>
</feature>
<dbReference type="SUPFAM" id="SSF48452">
    <property type="entry name" value="TPR-like"/>
    <property type="match status" value="1"/>
</dbReference>
<protein>
    <recommendedName>
        <fullName evidence="2">YprB ribonuclease H-like domain-containing protein</fullName>
    </recommendedName>
</protein>
<keyword evidence="4" id="KW-1185">Reference proteome</keyword>
<evidence type="ECO:0000313" key="3">
    <source>
        <dbReference type="EMBL" id="AQS55809.1"/>
    </source>
</evidence>
<proteinExistence type="predicted"/>
<accession>A0A1U9K6W7</accession>
<feature type="compositionally biased region" description="Basic residues" evidence="1">
    <location>
        <begin position="1"/>
        <end position="13"/>
    </location>
</feature>
<evidence type="ECO:0000256" key="1">
    <source>
        <dbReference type="SAM" id="MobiDB-lite"/>
    </source>
</evidence>
<feature type="compositionally biased region" description="Basic and acidic residues" evidence="1">
    <location>
        <begin position="14"/>
        <end position="27"/>
    </location>
</feature>
<dbReference type="Pfam" id="PF13482">
    <property type="entry name" value="RNase_H_2"/>
    <property type="match status" value="1"/>
</dbReference>
<dbReference type="InterPro" id="IPR012337">
    <property type="entry name" value="RNaseH-like_sf"/>
</dbReference>
<dbReference type="RefSeq" id="WP_077719670.1">
    <property type="nucleotide sequence ID" value="NZ_CP019699.1"/>
</dbReference>
<dbReference type="SUPFAM" id="SSF53098">
    <property type="entry name" value="Ribonuclease H-like"/>
    <property type="match status" value="1"/>
</dbReference>
<dbReference type="Proteomes" id="UP000188603">
    <property type="component" value="Chromosome"/>
</dbReference>
<dbReference type="Pfam" id="PF13176">
    <property type="entry name" value="TPR_7"/>
    <property type="match status" value="1"/>
</dbReference>
<dbReference type="Gene3D" id="1.25.40.10">
    <property type="entry name" value="Tetratricopeptide repeat domain"/>
    <property type="match status" value="1"/>
</dbReference>
<evidence type="ECO:0000259" key="2">
    <source>
        <dbReference type="Pfam" id="PF13482"/>
    </source>
</evidence>
<reference evidence="3 4" key="1">
    <citation type="journal article" date="2015" name="Int. J. Syst. Evol. Microbiol.">
        <title>Novibacillus thermophilus gen. nov., sp. nov., a Gram-staining-negative and moderately thermophilic member of the family Thermoactinomycetaceae.</title>
        <authorList>
            <person name="Yang G."/>
            <person name="Chen J."/>
            <person name="Zhou S."/>
        </authorList>
    </citation>
    <scope>NUCLEOTIDE SEQUENCE [LARGE SCALE GENOMIC DNA]</scope>
    <source>
        <strain evidence="3 4">SG-1</strain>
    </source>
</reference>
<dbReference type="AlphaFoldDB" id="A0A1U9K6W7"/>
<dbReference type="PANTHER" id="PTHR38462:SF1">
    <property type="entry name" value="YPRB RIBONUCLEASE H-LIKE DOMAIN-CONTAINING PROTEIN"/>
    <property type="match status" value="1"/>
</dbReference>
<sequence length="417" mass="48634">MSLSRKLKRMKRHLATEEPRTHLSPEPARELPFDREWAAFRTKVCTFEDQFCLVREVSYPLGERWGRYRFGDVQAVVEKWNGYPYSHPLSAKGLDSGEFIFFDTETTGLGTGAGNTIFLLGVGRVLSDSVVVKQYFLPHPGCEVALYHHFLSDVREMRNLVTYNGKSFDWPQVKTRHTFVRDQVPRLPAFGHYDLLHAARRLWKQELPSLRLSVVEQHILGISRGNDTPGQMAPLLYFDYLKSQDPKDIMPVFFHNERDLLSLISLYIHLSKMLLGGNEQRMNAGEHYEIGRWYEAVGEYERALSSYRQAAADTSAVGYSAKKAAARLYKKQRQWDKAVALWKACCQDGKRMDPEPYIELSKVYEHRYKDADEALYYALKGYECWKRARRVLRATDSREHEQFQKRIHRLEMRCSQC</sequence>
<gene>
    <name evidence="3" type="ORF">B0W44_08415</name>
</gene>
<dbReference type="STRING" id="1471761.B0W44_08415"/>
<dbReference type="KEGG" id="ntr:B0W44_08415"/>
<feature type="domain" description="YprB ribonuclease H-like" evidence="2">
    <location>
        <begin position="100"/>
        <end position="270"/>
    </location>
</feature>
<dbReference type="EMBL" id="CP019699">
    <property type="protein sequence ID" value="AQS55809.1"/>
    <property type="molecule type" value="Genomic_DNA"/>
</dbReference>
<dbReference type="InterPro" id="IPR011990">
    <property type="entry name" value="TPR-like_helical_dom_sf"/>
</dbReference>
<dbReference type="OrthoDB" id="9790530at2"/>